<dbReference type="KEGG" id="csep:CP523_04225"/>
<keyword evidence="8" id="KW-1185">Reference proteome</keyword>
<dbReference type="OrthoDB" id="162505at2"/>
<dbReference type="GeneID" id="303559892"/>
<dbReference type="Proteomes" id="UP000280586">
    <property type="component" value="Chromosome"/>
</dbReference>
<dbReference type="Pfam" id="PF00392">
    <property type="entry name" value="GntR"/>
    <property type="match status" value="1"/>
</dbReference>
<dbReference type="EMBL" id="CP099799">
    <property type="protein sequence ID" value="USS00296.1"/>
    <property type="molecule type" value="Genomic_DNA"/>
</dbReference>
<evidence type="ECO:0000259" key="4">
    <source>
        <dbReference type="PROSITE" id="PS50949"/>
    </source>
</evidence>
<dbReference type="GO" id="GO:0003700">
    <property type="term" value="F:DNA-binding transcription factor activity"/>
    <property type="evidence" value="ECO:0007669"/>
    <property type="project" value="InterPro"/>
</dbReference>
<name>A0A9N7JJI9_CLOSE</name>
<dbReference type="RefSeq" id="WP_066676507.1">
    <property type="nucleotide sequence ID" value="NZ_CABMIZ010000016.1"/>
</dbReference>
<evidence type="ECO:0000256" key="2">
    <source>
        <dbReference type="ARBA" id="ARBA00023125"/>
    </source>
</evidence>
<dbReference type="InterPro" id="IPR036388">
    <property type="entry name" value="WH-like_DNA-bd_sf"/>
</dbReference>
<reference evidence="6" key="2">
    <citation type="submission" date="2022-06" db="EMBL/GenBank/DDBJ databases">
        <authorList>
            <person name="Holder M.E."/>
            <person name="Ajami N.J."/>
            <person name="Petrosino J.F."/>
        </authorList>
    </citation>
    <scope>NUCLEOTIDE SEQUENCE</scope>
    <source>
        <strain evidence="6">RMA 8861</strain>
    </source>
</reference>
<dbReference type="PANTHER" id="PTHR38445:SF10">
    <property type="entry name" value="GNTR-FAMILY TRANSCRIPTIONAL REGULATOR"/>
    <property type="match status" value="1"/>
</dbReference>
<proteinExistence type="predicted"/>
<dbReference type="SUPFAM" id="SSF46785">
    <property type="entry name" value="Winged helix' DNA-binding domain"/>
    <property type="match status" value="1"/>
</dbReference>
<evidence type="ECO:0000313" key="8">
    <source>
        <dbReference type="Proteomes" id="UP001055437"/>
    </source>
</evidence>
<keyword evidence="1" id="KW-0805">Transcription regulation</keyword>
<dbReference type="GO" id="GO:0003677">
    <property type="term" value="F:DNA binding"/>
    <property type="evidence" value="ECO:0007669"/>
    <property type="project" value="UniProtKB-KW"/>
</dbReference>
<dbReference type="PANTHER" id="PTHR38445">
    <property type="entry name" value="HTH-TYPE TRANSCRIPTIONAL REPRESSOR YTRA"/>
    <property type="match status" value="1"/>
</dbReference>
<dbReference type="PROSITE" id="PS50949">
    <property type="entry name" value="HTH_GNTR"/>
    <property type="match status" value="1"/>
</dbReference>
<dbReference type="CDD" id="cd07377">
    <property type="entry name" value="WHTH_GntR"/>
    <property type="match status" value="1"/>
</dbReference>
<evidence type="ECO:0000256" key="3">
    <source>
        <dbReference type="ARBA" id="ARBA00023163"/>
    </source>
</evidence>
<dbReference type="InterPro" id="IPR036390">
    <property type="entry name" value="WH_DNA-bd_sf"/>
</dbReference>
<dbReference type="Proteomes" id="UP001055437">
    <property type="component" value="Chromosome"/>
</dbReference>
<accession>A0A9N7JJI9</accession>
<dbReference type="SMART" id="SM00345">
    <property type="entry name" value="HTH_GNTR"/>
    <property type="match status" value="1"/>
</dbReference>
<protein>
    <submittedName>
        <fullName evidence="5">GntR family transcriptional regulator</fullName>
    </submittedName>
</protein>
<gene>
    <name evidence="5" type="ORF">CP523_04225</name>
    <name evidence="6" type="ORF">NH397_12470</name>
</gene>
<keyword evidence="2" id="KW-0238">DNA-binding</keyword>
<dbReference type="EMBL" id="CP023671">
    <property type="protein sequence ID" value="AYE33734.1"/>
    <property type="molecule type" value="Genomic_DNA"/>
</dbReference>
<sequence>MVFNFNEDSPIYLQIANSIEDGILNGIYQEESQIPSTTEISITYKINPATVGKGFNILVNEGIIYKKRGVGMFVSTGAVKKLLTNRKNKFFDNYILTLMSEAKRLGITVDEIINMIKGGNYHE</sequence>
<keyword evidence="3" id="KW-0804">Transcription</keyword>
<evidence type="ECO:0000313" key="5">
    <source>
        <dbReference type="EMBL" id="AYE33734.1"/>
    </source>
</evidence>
<evidence type="ECO:0000313" key="6">
    <source>
        <dbReference type="EMBL" id="USS00296.1"/>
    </source>
</evidence>
<evidence type="ECO:0000256" key="1">
    <source>
        <dbReference type="ARBA" id="ARBA00023015"/>
    </source>
</evidence>
<dbReference type="Gene3D" id="1.10.10.10">
    <property type="entry name" value="Winged helix-like DNA-binding domain superfamily/Winged helix DNA-binding domain"/>
    <property type="match status" value="1"/>
</dbReference>
<feature type="domain" description="HTH gntR-type" evidence="4">
    <location>
        <begin position="9"/>
        <end position="77"/>
    </location>
</feature>
<dbReference type="InterPro" id="IPR000524">
    <property type="entry name" value="Tscrpt_reg_HTH_GntR"/>
</dbReference>
<reference evidence="5 7" key="1">
    <citation type="submission" date="2017-09" db="EMBL/GenBank/DDBJ databases">
        <authorList>
            <person name="Thomas P."/>
            <person name="Seyboldt C."/>
        </authorList>
    </citation>
    <scope>NUCLEOTIDE SEQUENCE [LARGE SCALE GENOMIC DNA]</scope>
    <source>
        <strain evidence="5 7">DSM 7534</strain>
    </source>
</reference>
<evidence type="ECO:0000313" key="7">
    <source>
        <dbReference type="Proteomes" id="UP000280586"/>
    </source>
</evidence>
<dbReference type="AlphaFoldDB" id="A0A9N7JJI9"/>
<organism evidence="5 7">
    <name type="scientific">Clostridium septicum</name>
    <dbReference type="NCBI Taxonomy" id="1504"/>
    <lineage>
        <taxon>Bacteria</taxon>
        <taxon>Bacillati</taxon>
        <taxon>Bacillota</taxon>
        <taxon>Clostridia</taxon>
        <taxon>Eubacteriales</taxon>
        <taxon>Clostridiaceae</taxon>
        <taxon>Clostridium</taxon>
    </lineage>
</organism>